<sequence length="324" mass="37540">MNILQLTNPGTKIVWKTIPLGGISGSVRFMRVFWAFGASVEGFKHYRPIIQIDGTFLYGKYMGKLLIATSIDGNGHVFPLAFAIVEEESQDSWSWFLIALRHHVTQREGICLISDRHAGINAAVRNPSVGWSPPHAQHRYCLRHVVSNFNDKFKNKVLKELAYRAGCQHQLRKLVEQRYMLEWQLKMCTLRMQLKNLEEPRLKLVDALVTIFHRIQETFEVITTLHGFHMDKGRNKQVVKLNEGTCSCNKCQSFGIPCSHVLAVSAHMRIDSWQLVEKYYRLDAYASCYAPEFNPIPHESYWPYPDFPILHPDPTSMRDKRRPR</sequence>
<evidence type="ECO:0000313" key="7">
    <source>
        <dbReference type="Proteomes" id="UP000288805"/>
    </source>
</evidence>
<evidence type="ECO:0000259" key="5">
    <source>
        <dbReference type="PROSITE" id="PS50966"/>
    </source>
</evidence>
<dbReference type="EMBL" id="QGNW01000118">
    <property type="protein sequence ID" value="RVW94917.1"/>
    <property type="molecule type" value="Genomic_DNA"/>
</dbReference>
<keyword evidence="2 4" id="KW-0863">Zinc-finger</keyword>
<evidence type="ECO:0000256" key="4">
    <source>
        <dbReference type="PROSITE-ProRule" id="PRU00325"/>
    </source>
</evidence>
<dbReference type="Pfam" id="PF04434">
    <property type="entry name" value="SWIM"/>
    <property type="match status" value="1"/>
</dbReference>
<organism evidence="6 7">
    <name type="scientific">Vitis vinifera</name>
    <name type="common">Grape</name>
    <dbReference type="NCBI Taxonomy" id="29760"/>
    <lineage>
        <taxon>Eukaryota</taxon>
        <taxon>Viridiplantae</taxon>
        <taxon>Streptophyta</taxon>
        <taxon>Embryophyta</taxon>
        <taxon>Tracheophyta</taxon>
        <taxon>Spermatophyta</taxon>
        <taxon>Magnoliopsida</taxon>
        <taxon>eudicotyledons</taxon>
        <taxon>Gunneridae</taxon>
        <taxon>Pentapetalae</taxon>
        <taxon>rosids</taxon>
        <taxon>Vitales</taxon>
        <taxon>Vitaceae</taxon>
        <taxon>Viteae</taxon>
        <taxon>Vitis</taxon>
    </lineage>
</organism>
<dbReference type="Pfam" id="PF10551">
    <property type="entry name" value="MULE"/>
    <property type="match status" value="1"/>
</dbReference>
<proteinExistence type="predicted"/>
<evidence type="ECO:0000256" key="3">
    <source>
        <dbReference type="ARBA" id="ARBA00022833"/>
    </source>
</evidence>
<protein>
    <recommendedName>
        <fullName evidence="5">SWIM-type domain-containing protein</fullName>
    </recommendedName>
</protein>
<feature type="domain" description="SWIM-type" evidence="5">
    <location>
        <begin position="237"/>
        <end position="269"/>
    </location>
</feature>
<dbReference type="GO" id="GO:0008270">
    <property type="term" value="F:zinc ion binding"/>
    <property type="evidence" value="ECO:0007669"/>
    <property type="project" value="UniProtKB-KW"/>
</dbReference>
<dbReference type="Proteomes" id="UP000288805">
    <property type="component" value="Unassembled WGS sequence"/>
</dbReference>
<dbReference type="InterPro" id="IPR006564">
    <property type="entry name" value="Znf_PMZ"/>
</dbReference>
<dbReference type="AlphaFoldDB" id="A0A438IE04"/>
<comment type="caution">
    <text evidence="6">The sequence shown here is derived from an EMBL/GenBank/DDBJ whole genome shotgun (WGS) entry which is preliminary data.</text>
</comment>
<dbReference type="PANTHER" id="PTHR31973:SF195">
    <property type="entry name" value="MUDR FAMILY TRANSPOSASE"/>
    <property type="match status" value="1"/>
</dbReference>
<keyword evidence="1" id="KW-0479">Metal-binding</keyword>
<keyword evidence="3" id="KW-0862">Zinc</keyword>
<evidence type="ECO:0000313" key="6">
    <source>
        <dbReference type="EMBL" id="RVW94917.1"/>
    </source>
</evidence>
<dbReference type="InterPro" id="IPR007527">
    <property type="entry name" value="Znf_SWIM"/>
</dbReference>
<name>A0A438IE04_VITVI</name>
<evidence type="ECO:0000256" key="1">
    <source>
        <dbReference type="ARBA" id="ARBA00022723"/>
    </source>
</evidence>
<dbReference type="PROSITE" id="PS50966">
    <property type="entry name" value="ZF_SWIM"/>
    <property type="match status" value="1"/>
</dbReference>
<dbReference type="SMART" id="SM00575">
    <property type="entry name" value="ZnF_PMZ"/>
    <property type="match status" value="1"/>
</dbReference>
<dbReference type="PANTHER" id="PTHR31973">
    <property type="entry name" value="POLYPROTEIN, PUTATIVE-RELATED"/>
    <property type="match status" value="1"/>
</dbReference>
<accession>A0A438IE04</accession>
<evidence type="ECO:0000256" key="2">
    <source>
        <dbReference type="ARBA" id="ARBA00022771"/>
    </source>
</evidence>
<dbReference type="InterPro" id="IPR018289">
    <property type="entry name" value="MULE_transposase_dom"/>
</dbReference>
<reference evidence="6 7" key="1">
    <citation type="journal article" date="2018" name="PLoS Genet.">
        <title>Population sequencing reveals clonal diversity and ancestral inbreeding in the grapevine cultivar Chardonnay.</title>
        <authorList>
            <person name="Roach M.J."/>
            <person name="Johnson D.L."/>
            <person name="Bohlmann J."/>
            <person name="van Vuuren H.J."/>
            <person name="Jones S.J."/>
            <person name="Pretorius I.S."/>
            <person name="Schmidt S.A."/>
            <person name="Borneman A.R."/>
        </authorList>
    </citation>
    <scope>NUCLEOTIDE SEQUENCE [LARGE SCALE GENOMIC DNA]</scope>
    <source>
        <strain evidence="7">cv. Chardonnay</strain>
        <tissue evidence="6">Leaf</tissue>
    </source>
</reference>
<gene>
    <name evidence="6" type="ORF">CK203_034565</name>
</gene>